<dbReference type="AlphaFoldDB" id="A0A0C3INC9"/>
<evidence type="ECO:0000313" key="1">
    <source>
        <dbReference type="EMBL" id="KIN98467.1"/>
    </source>
</evidence>
<dbReference type="HOGENOM" id="CLU_2373648_0_0_1"/>
<dbReference type="Proteomes" id="UP000054217">
    <property type="component" value="Unassembled WGS sequence"/>
</dbReference>
<proteinExistence type="predicted"/>
<gene>
    <name evidence="1" type="ORF">M404DRAFT_1005310</name>
</gene>
<reference evidence="1 2" key="1">
    <citation type="submission" date="2014-04" db="EMBL/GenBank/DDBJ databases">
        <authorList>
            <consortium name="DOE Joint Genome Institute"/>
            <person name="Kuo A."/>
            <person name="Kohler A."/>
            <person name="Costa M.D."/>
            <person name="Nagy L.G."/>
            <person name="Floudas D."/>
            <person name="Copeland A."/>
            <person name="Barry K.W."/>
            <person name="Cichocki N."/>
            <person name="Veneault-Fourrey C."/>
            <person name="LaButti K."/>
            <person name="Lindquist E.A."/>
            <person name="Lipzen A."/>
            <person name="Lundell T."/>
            <person name="Morin E."/>
            <person name="Murat C."/>
            <person name="Sun H."/>
            <person name="Tunlid A."/>
            <person name="Henrissat B."/>
            <person name="Grigoriev I.V."/>
            <person name="Hibbett D.S."/>
            <person name="Martin F."/>
            <person name="Nordberg H.P."/>
            <person name="Cantor M.N."/>
            <person name="Hua S.X."/>
        </authorList>
    </citation>
    <scope>NUCLEOTIDE SEQUENCE [LARGE SCALE GENOMIC DNA]</scope>
    <source>
        <strain evidence="1 2">Marx 270</strain>
    </source>
</reference>
<dbReference type="EMBL" id="KN832015">
    <property type="protein sequence ID" value="KIN98467.1"/>
    <property type="molecule type" value="Genomic_DNA"/>
</dbReference>
<protein>
    <submittedName>
        <fullName evidence="1">Uncharacterized protein</fullName>
    </submittedName>
</protein>
<keyword evidence="2" id="KW-1185">Reference proteome</keyword>
<dbReference type="InParanoid" id="A0A0C3INC9"/>
<organism evidence="1 2">
    <name type="scientific">Pisolithus tinctorius Marx 270</name>
    <dbReference type="NCBI Taxonomy" id="870435"/>
    <lineage>
        <taxon>Eukaryota</taxon>
        <taxon>Fungi</taxon>
        <taxon>Dikarya</taxon>
        <taxon>Basidiomycota</taxon>
        <taxon>Agaricomycotina</taxon>
        <taxon>Agaricomycetes</taxon>
        <taxon>Agaricomycetidae</taxon>
        <taxon>Boletales</taxon>
        <taxon>Sclerodermatineae</taxon>
        <taxon>Pisolithaceae</taxon>
        <taxon>Pisolithus</taxon>
    </lineage>
</organism>
<name>A0A0C3INC9_PISTI</name>
<accession>A0A0C3INC9</accession>
<evidence type="ECO:0000313" key="2">
    <source>
        <dbReference type="Proteomes" id="UP000054217"/>
    </source>
</evidence>
<reference evidence="2" key="2">
    <citation type="submission" date="2015-01" db="EMBL/GenBank/DDBJ databases">
        <title>Evolutionary Origins and Diversification of the Mycorrhizal Mutualists.</title>
        <authorList>
            <consortium name="DOE Joint Genome Institute"/>
            <consortium name="Mycorrhizal Genomics Consortium"/>
            <person name="Kohler A."/>
            <person name="Kuo A."/>
            <person name="Nagy L.G."/>
            <person name="Floudas D."/>
            <person name="Copeland A."/>
            <person name="Barry K.W."/>
            <person name="Cichocki N."/>
            <person name="Veneault-Fourrey C."/>
            <person name="LaButti K."/>
            <person name="Lindquist E.A."/>
            <person name="Lipzen A."/>
            <person name="Lundell T."/>
            <person name="Morin E."/>
            <person name="Murat C."/>
            <person name="Riley R."/>
            <person name="Ohm R."/>
            <person name="Sun H."/>
            <person name="Tunlid A."/>
            <person name="Henrissat B."/>
            <person name="Grigoriev I.V."/>
            <person name="Hibbett D.S."/>
            <person name="Martin F."/>
        </authorList>
    </citation>
    <scope>NUCLEOTIDE SEQUENCE [LARGE SCALE GENOMIC DNA]</scope>
    <source>
        <strain evidence="2">Marx 270</strain>
    </source>
</reference>
<sequence>MSSLAQTPFVTSTVILVPIAHILRSRNNIVRGVCARSPIRTAKTIIKLVKSPKDLQDAINCLRQVFVDKFCDSVAFHATLFRAWHQGVLPSSLTT</sequence>